<evidence type="ECO:0000256" key="2">
    <source>
        <dbReference type="ARBA" id="ARBA00022741"/>
    </source>
</evidence>
<keyword evidence="9" id="KW-1185">Reference proteome</keyword>
<dbReference type="GO" id="GO:0005834">
    <property type="term" value="C:heterotrimeric G-protein complex"/>
    <property type="evidence" value="ECO:0007669"/>
    <property type="project" value="InterPro"/>
</dbReference>
<feature type="binding site" evidence="6">
    <location>
        <begin position="289"/>
        <end position="292"/>
    </location>
    <ligand>
        <name>GTP</name>
        <dbReference type="ChEBI" id="CHEBI:37565"/>
    </ligand>
</feature>
<dbReference type="CDD" id="cd00066">
    <property type="entry name" value="G-alpha"/>
    <property type="match status" value="1"/>
</dbReference>
<dbReference type="FunFam" id="3.40.50.300:FF:002307">
    <property type="entry name" value="Guanine nucleotide-binding protein G(k) subunit alpha"/>
    <property type="match status" value="1"/>
</dbReference>
<evidence type="ECO:0000256" key="1">
    <source>
        <dbReference type="ARBA" id="ARBA00022723"/>
    </source>
</evidence>
<dbReference type="Gene3D" id="1.10.400.10">
    <property type="entry name" value="GI Alpha 1, domain 2-like"/>
    <property type="match status" value="1"/>
</dbReference>
<dbReference type="GO" id="GO:0007188">
    <property type="term" value="P:adenylate cyclase-modulating G protein-coupled receptor signaling pathway"/>
    <property type="evidence" value="ECO:0007669"/>
    <property type="project" value="TreeGrafter"/>
</dbReference>
<dbReference type="InterPro" id="IPR002975">
    <property type="entry name" value="Fungi_Gprotein_alpha"/>
</dbReference>
<reference evidence="8" key="1">
    <citation type="submission" date="2022-11" db="UniProtKB">
        <authorList>
            <consortium name="EnsemblMetazoa"/>
        </authorList>
    </citation>
    <scope>IDENTIFICATION</scope>
</reference>
<keyword evidence="2 6" id="KW-0547">Nucleotide-binding</keyword>
<feature type="binding site" evidence="6">
    <location>
        <position position="345"/>
    </location>
    <ligand>
        <name>GTP</name>
        <dbReference type="ChEBI" id="CHEBI:37565"/>
    </ligand>
</feature>
<dbReference type="PANTHER" id="PTHR10218:SF302">
    <property type="entry name" value="GUANINE NUCLEOTIDE-BINDING PROTEIN ALPHA-5 SUBUNIT"/>
    <property type="match status" value="1"/>
</dbReference>
<dbReference type="GO" id="GO:0046872">
    <property type="term" value="F:metal ion binding"/>
    <property type="evidence" value="ECO:0007669"/>
    <property type="project" value="UniProtKB-KW"/>
</dbReference>
<evidence type="ECO:0000313" key="8">
    <source>
        <dbReference type="EnsemblMetazoa" id="XP_038046824.1"/>
    </source>
</evidence>
<accession>A0A913Z4Z5</accession>
<dbReference type="OMA" id="TFAKQIR"/>
<feature type="binding site" evidence="6">
    <location>
        <begin position="170"/>
        <end position="171"/>
    </location>
    <ligand>
        <name>GTP</name>
        <dbReference type="ChEBI" id="CHEBI:37565"/>
    </ligand>
</feature>
<evidence type="ECO:0000313" key="9">
    <source>
        <dbReference type="Proteomes" id="UP000887568"/>
    </source>
</evidence>
<dbReference type="GO" id="GO:0003924">
    <property type="term" value="F:GTPase activity"/>
    <property type="evidence" value="ECO:0007669"/>
    <property type="project" value="InterPro"/>
</dbReference>
<dbReference type="PROSITE" id="PS51882">
    <property type="entry name" value="G_ALPHA"/>
    <property type="match status" value="1"/>
</dbReference>
<dbReference type="GO" id="GO:0005525">
    <property type="term" value="F:GTP binding"/>
    <property type="evidence" value="ECO:0007669"/>
    <property type="project" value="UniProtKB-KW"/>
</dbReference>
<dbReference type="SUPFAM" id="SSF47895">
    <property type="entry name" value="Transducin (alpha subunit), insertion domain"/>
    <property type="match status" value="1"/>
</dbReference>
<dbReference type="GO" id="GO:0001664">
    <property type="term" value="F:G protein-coupled receptor binding"/>
    <property type="evidence" value="ECO:0007669"/>
    <property type="project" value="InterPro"/>
</dbReference>
<dbReference type="InterPro" id="IPR027417">
    <property type="entry name" value="P-loop_NTPase"/>
</dbReference>
<keyword evidence="3 7" id="KW-0460">Magnesium</keyword>
<dbReference type="OrthoDB" id="10033660at2759"/>
<evidence type="ECO:0000256" key="5">
    <source>
        <dbReference type="ARBA" id="ARBA00023224"/>
    </source>
</evidence>
<feature type="binding site" evidence="7">
    <location>
        <position position="65"/>
    </location>
    <ligand>
        <name>Mg(2+)</name>
        <dbReference type="ChEBI" id="CHEBI:18420"/>
    </ligand>
</feature>
<dbReference type="GO" id="GO:0005737">
    <property type="term" value="C:cytoplasm"/>
    <property type="evidence" value="ECO:0007669"/>
    <property type="project" value="TreeGrafter"/>
</dbReference>
<keyword evidence="1 7" id="KW-0479">Metal-binding</keyword>
<feature type="binding site" evidence="7">
    <location>
        <position position="201"/>
    </location>
    <ligand>
        <name>Mg(2+)</name>
        <dbReference type="ChEBI" id="CHEBI:18420"/>
    </ligand>
</feature>
<dbReference type="GeneID" id="119721028"/>
<keyword evidence="4 6" id="KW-0342">GTP-binding</keyword>
<dbReference type="Gene3D" id="3.40.50.300">
    <property type="entry name" value="P-loop containing nucleotide triphosphate hydrolases"/>
    <property type="match status" value="1"/>
</dbReference>
<dbReference type="Pfam" id="PF00503">
    <property type="entry name" value="G-alpha"/>
    <property type="match status" value="1"/>
</dbReference>
<organism evidence="8 9">
    <name type="scientific">Patiria miniata</name>
    <name type="common">Bat star</name>
    <name type="synonym">Asterina miniata</name>
    <dbReference type="NCBI Taxonomy" id="46514"/>
    <lineage>
        <taxon>Eukaryota</taxon>
        <taxon>Metazoa</taxon>
        <taxon>Echinodermata</taxon>
        <taxon>Eleutherozoa</taxon>
        <taxon>Asterozoa</taxon>
        <taxon>Asteroidea</taxon>
        <taxon>Valvatacea</taxon>
        <taxon>Valvatida</taxon>
        <taxon>Asterinidae</taxon>
        <taxon>Patiria</taxon>
    </lineage>
</organism>
<dbReference type="PRINTS" id="PR01241">
    <property type="entry name" value="GPROTEINAFNG"/>
</dbReference>
<sequence length="373" mass="42825">MGSGSSVASARRLKGRRQGKVVDVAALKESAFRNREINKIIEEDRQVMRKTVKLLLLGAGESGKSTFAKQIRLIHHGGFSDSERMVYKAVINSNLINGMRDILDAMSMLDIPYSNQTRQMDESIFRAQAELVEMGTSDVTQLLADTVTDLWRDPGVQQCYDRSNEYQLLDSISYFVENVYRLAEPNWLPTDEDIVRSRLRTSGIIETRFQFRGLTFRLLDVGGQRNQRQKWIHCFDDVTAVLFTVAISAYDQVLREDNHTSRMEESLLLFASICNCKWFTKTATMLFLNKCDIFEEKIRRVPLKRYFQTYNGPNEAEPARTFICDVFKKLSNSKSRQVYHHFTTAVDRSNVQFVFDAVTDVVLKSSLNTIGML</sequence>
<feature type="binding site" evidence="6">
    <location>
        <begin position="220"/>
        <end position="224"/>
    </location>
    <ligand>
        <name>GTP</name>
        <dbReference type="ChEBI" id="CHEBI:37565"/>
    </ligand>
</feature>
<feature type="binding site" evidence="6">
    <location>
        <begin position="61"/>
        <end position="66"/>
    </location>
    <ligand>
        <name>GTP</name>
        <dbReference type="ChEBI" id="CHEBI:37565"/>
    </ligand>
</feature>
<evidence type="ECO:0000256" key="3">
    <source>
        <dbReference type="ARBA" id="ARBA00022842"/>
    </source>
</evidence>
<dbReference type="InterPro" id="IPR011025">
    <property type="entry name" value="GproteinA_insert"/>
</dbReference>
<dbReference type="Proteomes" id="UP000887568">
    <property type="component" value="Unplaced"/>
</dbReference>
<keyword evidence="5" id="KW-0807">Transducer</keyword>
<dbReference type="SUPFAM" id="SSF52540">
    <property type="entry name" value="P-loop containing nucleoside triphosphate hydrolases"/>
    <property type="match status" value="1"/>
</dbReference>
<dbReference type="PANTHER" id="PTHR10218">
    <property type="entry name" value="GTP-BINDING PROTEIN ALPHA SUBUNIT"/>
    <property type="match status" value="1"/>
</dbReference>
<dbReference type="PRINTS" id="PR00318">
    <property type="entry name" value="GPROTEINA"/>
</dbReference>
<name>A0A913Z4Z5_PATMI</name>
<protein>
    <submittedName>
        <fullName evidence="8">Uncharacterized protein</fullName>
    </submittedName>
</protein>
<evidence type="ECO:0000256" key="4">
    <source>
        <dbReference type="ARBA" id="ARBA00023134"/>
    </source>
</evidence>
<dbReference type="SMART" id="SM00275">
    <property type="entry name" value="G_alpha"/>
    <property type="match status" value="1"/>
</dbReference>
<dbReference type="AlphaFoldDB" id="A0A913Z4Z5"/>
<proteinExistence type="predicted"/>
<dbReference type="FunFam" id="1.10.400.10:FF:000002">
    <property type="entry name" value="guanine nucleotide-binding protein G(Q) subunit alpha"/>
    <property type="match status" value="1"/>
</dbReference>
<dbReference type="RefSeq" id="XP_038046824.1">
    <property type="nucleotide sequence ID" value="XM_038190896.1"/>
</dbReference>
<dbReference type="GO" id="GO:0031683">
    <property type="term" value="F:G-protein beta/gamma-subunit complex binding"/>
    <property type="evidence" value="ECO:0007669"/>
    <property type="project" value="InterPro"/>
</dbReference>
<evidence type="ECO:0000256" key="6">
    <source>
        <dbReference type="PIRSR" id="PIRSR601019-1"/>
    </source>
</evidence>
<evidence type="ECO:0000256" key="7">
    <source>
        <dbReference type="PIRSR" id="PIRSR601019-2"/>
    </source>
</evidence>
<dbReference type="EnsemblMetazoa" id="XM_038190896.1">
    <property type="protein sequence ID" value="XP_038046824.1"/>
    <property type="gene ID" value="LOC119721028"/>
</dbReference>
<dbReference type="InterPro" id="IPR001019">
    <property type="entry name" value="Gprotein_alpha_su"/>
</dbReference>